<name>A0AAE0XPA1_9GAST</name>
<comment type="caution">
    <text evidence="1">The sequence shown here is derived from an EMBL/GenBank/DDBJ whole genome shotgun (WGS) entry which is preliminary data.</text>
</comment>
<gene>
    <name evidence="1" type="ORF">RRG08_012190</name>
</gene>
<sequence>HLPPILPTDRDFHDQRLWTRARDENSTSVLGMLDHWPVKGGISSPPPTGPGNPLLTAHGRSEAGLEGALLDYGILLPVLFDFPF</sequence>
<evidence type="ECO:0000313" key="1">
    <source>
        <dbReference type="EMBL" id="KAK3699985.1"/>
    </source>
</evidence>
<organism evidence="1 2">
    <name type="scientific">Elysia crispata</name>
    <name type="common">lettuce slug</name>
    <dbReference type="NCBI Taxonomy" id="231223"/>
    <lineage>
        <taxon>Eukaryota</taxon>
        <taxon>Metazoa</taxon>
        <taxon>Spiralia</taxon>
        <taxon>Lophotrochozoa</taxon>
        <taxon>Mollusca</taxon>
        <taxon>Gastropoda</taxon>
        <taxon>Heterobranchia</taxon>
        <taxon>Euthyneura</taxon>
        <taxon>Panpulmonata</taxon>
        <taxon>Sacoglossa</taxon>
        <taxon>Placobranchoidea</taxon>
        <taxon>Plakobranchidae</taxon>
        <taxon>Elysia</taxon>
    </lineage>
</organism>
<proteinExistence type="predicted"/>
<dbReference type="EMBL" id="JAWDGP010007926">
    <property type="protein sequence ID" value="KAK3699985.1"/>
    <property type="molecule type" value="Genomic_DNA"/>
</dbReference>
<reference evidence="1" key="1">
    <citation type="journal article" date="2023" name="G3 (Bethesda)">
        <title>A reference genome for the long-term kleptoplast-retaining sea slug Elysia crispata morphotype clarki.</title>
        <authorList>
            <person name="Eastman K.E."/>
            <person name="Pendleton A.L."/>
            <person name="Shaikh M.A."/>
            <person name="Suttiyut T."/>
            <person name="Ogas R."/>
            <person name="Tomko P."/>
            <person name="Gavelis G."/>
            <person name="Widhalm J.R."/>
            <person name="Wisecaver J.H."/>
        </authorList>
    </citation>
    <scope>NUCLEOTIDE SEQUENCE</scope>
    <source>
        <strain evidence="1">ECLA1</strain>
    </source>
</reference>
<accession>A0AAE0XPA1</accession>
<evidence type="ECO:0000313" key="2">
    <source>
        <dbReference type="Proteomes" id="UP001283361"/>
    </source>
</evidence>
<feature type="non-terminal residue" evidence="1">
    <location>
        <position position="1"/>
    </location>
</feature>
<dbReference type="AlphaFoldDB" id="A0AAE0XPA1"/>
<keyword evidence="2" id="KW-1185">Reference proteome</keyword>
<protein>
    <submittedName>
        <fullName evidence="1">Uncharacterized protein</fullName>
    </submittedName>
</protein>
<dbReference type="Proteomes" id="UP001283361">
    <property type="component" value="Unassembled WGS sequence"/>
</dbReference>